<evidence type="ECO:0000313" key="3">
    <source>
        <dbReference type="EMBL" id="KIY52014.1"/>
    </source>
</evidence>
<sequence>MHLSGPLRVSSNGFTRFARLVKRASAVPAGVPPLAAAESAEMHTTPAPQATPAAETPKPATPTPSTSPPPSPTTSTSFERVGEHVTTIASGSPLLQLPIPTIISNLTRDIRSSITVSIPAPTITGTSMSYAPHISMTNSAALETITEQPSSFDPVSRPITFAESATSTITGGIAGGIVGVVLFYFIMVSLIRRCQRSRNKDVFTDEPFQASHFRRSASTLKSNYKTGRDSSNYGIMPRPPSVIERHVVHTQSRSPQLQYSSFRQQDTSIIPDRPPLAIQWTQAHCHQSPPCHRNAEGLERTEYSNFHSARTADMPQRQGSVSSAVHVGQRSDDKGDGTRSRSRSLIAQVPVYRGGDSTAPQGGGVGVAVAARPDKVHVRDDVHLRDQSQPRPRPDTVYTLTAYDPDDAYGGI</sequence>
<feature type="compositionally biased region" description="Basic and acidic residues" evidence="1">
    <location>
        <begin position="329"/>
        <end position="339"/>
    </location>
</feature>
<keyword evidence="4" id="KW-1185">Reference proteome</keyword>
<keyword evidence="2" id="KW-0812">Transmembrane</keyword>
<dbReference type="EMBL" id="KN881646">
    <property type="protein sequence ID" value="KIY52014.1"/>
    <property type="molecule type" value="Genomic_DNA"/>
</dbReference>
<feature type="compositionally biased region" description="Pro residues" evidence="1">
    <location>
        <begin position="59"/>
        <end position="72"/>
    </location>
</feature>
<feature type="transmembrane region" description="Helical" evidence="2">
    <location>
        <begin position="169"/>
        <end position="191"/>
    </location>
</feature>
<accession>A0A0D7AJS1</accession>
<keyword evidence="2" id="KW-0472">Membrane</keyword>
<dbReference type="AlphaFoldDB" id="A0A0D7AJS1"/>
<feature type="region of interest" description="Disordered" evidence="1">
    <location>
        <begin position="37"/>
        <end position="78"/>
    </location>
</feature>
<protein>
    <recommendedName>
        <fullName evidence="5">Mid2 domain-containing protein</fullName>
    </recommendedName>
</protein>
<feature type="region of interest" description="Disordered" evidence="1">
    <location>
        <begin position="309"/>
        <end position="343"/>
    </location>
</feature>
<organism evidence="3 4">
    <name type="scientific">Fistulina hepatica ATCC 64428</name>
    <dbReference type="NCBI Taxonomy" id="1128425"/>
    <lineage>
        <taxon>Eukaryota</taxon>
        <taxon>Fungi</taxon>
        <taxon>Dikarya</taxon>
        <taxon>Basidiomycota</taxon>
        <taxon>Agaricomycotina</taxon>
        <taxon>Agaricomycetes</taxon>
        <taxon>Agaricomycetidae</taxon>
        <taxon>Agaricales</taxon>
        <taxon>Fistulinaceae</taxon>
        <taxon>Fistulina</taxon>
    </lineage>
</organism>
<dbReference type="OrthoDB" id="3263296at2759"/>
<proteinExistence type="predicted"/>
<dbReference type="Proteomes" id="UP000054144">
    <property type="component" value="Unassembled WGS sequence"/>
</dbReference>
<keyword evidence="2" id="KW-1133">Transmembrane helix</keyword>
<gene>
    <name evidence="3" type="ORF">FISHEDRAFT_70248</name>
</gene>
<name>A0A0D7AJS1_9AGAR</name>
<feature type="compositionally biased region" description="Low complexity" evidence="1">
    <location>
        <begin position="44"/>
        <end position="58"/>
    </location>
</feature>
<evidence type="ECO:0000256" key="1">
    <source>
        <dbReference type="SAM" id="MobiDB-lite"/>
    </source>
</evidence>
<evidence type="ECO:0000256" key="2">
    <source>
        <dbReference type="SAM" id="Phobius"/>
    </source>
</evidence>
<reference evidence="3 4" key="1">
    <citation type="journal article" date="2015" name="Fungal Genet. Biol.">
        <title>Evolution of novel wood decay mechanisms in Agaricales revealed by the genome sequences of Fistulina hepatica and Cylindrobasidium torrendii.</title>
        <authorList>
            <person name="Floudas D."/>
            <person name="Held B.W."/>
            <person name="Riley R."/>
            <person name="Nagy L.G."/>
            <person name="Koehler G."/>
            <person name="Ransdell A.S."/>
            <person name="Younus H."/>
            <person name="Chow J."/>
            <person name="Chiniquy J."/>
            <person name="Lipzen A."/>
            <person name="Tritt A."/>
            <person name="Sun H."/>
            <person name="Haridas S."/>
            <person name="LaButti K."/>
            <person name="Ohm R.A."/>
            <person name="Kues U."/>
            <person name="Blanchette R.A."/>
            <person name="Grigoriev I.V."/>
            <person name="Minto R.E."/>
            <person name="Hibbett D.S."/>
        </authorList>
    </citation>
    <scope>NUCLEOTIDE SEQUENCE [LARGE SCALE GENOMIC DNA]</scope>
    <source>
        <strain evidence="3 4">ATCC 64428</strain>
    </source>
</reference>
<evidence type="ECO:0008006" key="5">
    <source>
        <dbReference type="Google" id="ProtNLM"/>
    </source>
</evidence>
<evidence type="ECO:0000313" key="4">
    <source>
        <dbReference type="Proteomes" id="UP000054144"/>
    </source>
</evidence>